<sequence>MSEGDQPRRVADQEMENNNSGGENAEMNSPINQNKRKRYHRHMPEQIQALEEFFKDCPHPDTKQRNELSQELGMDPMQAKHDRQQNAHLKFENEKLRAENISYREALSNSSCAACGHMAAIGNVPLDEHHLGMENARLRQEIERISAAATTYVGKPFTNSMVITPSSSIPRSTSLGCGPFFRGSTSKADRNMDEEDSDEPENAP</sequence>
<dbReference type="InterPro" id="IPR009057">
    <property type="entry name" value="Homeodomain-like_sf"/>
</dbReference>
<comment type="subcellular location">
    <subcellularLocation>
        <location evidence="1 2 3">Nucleus</location>
    </subcellularLocation>
</comment>
<feature type="compositionally biased region" description="Basic and acidic residues" evidence="4">
    <location>
        <begin position="1"/>
        <end position="12"/>
    </location>
</feature>
<organism evidence="6 7">
    <name type="scientific">Rehmannia glutinosa</name>
    <name type="common">Chinese foxglove</name>
    <dbReference type="NCBI Taxonomy" id="99300"/>
    <lineage>
        <taxon>Eukaryota</taxon>
        <taxon>Viridiplantae</taxon>
        <taxon>Streptophyta</taxon>
        <taxon>Embryophyta</taxon>
        <taxon>Tracheophyta</taxon>
        <taxon>Spermatophyta</taxon>
        <taxon>Magnoliopsida</taxon>
        <taxon>eudicotyledons</taxon>
        <taxon>Gunneridae</taxon>
        <taxon>Pentapetalae</taxon>
        <taxon>asterids</taxon>
        <taxon>lamiids</taxon>
        <taxon>Lamiales</taxon>
        <taxon>Orobanchaceae</taxon>
        <taxon>Rehmannieae</taxon>
        <taxon>Rehmannia</taxon>
    </lineage>
</organism>
<dbReference type="Proteomes" id="UP001318860">
    <property type="component" value="Unassembled WGS sequence"/>
</dbReference>
<reference evidence="6 7" key="1">
    <citation type="journal article" date="2021" name="Comput. Struct. Biotechnol. J.">
        <title>De novo genome assembly of the potent medicinal plant Rehmannia glutinosa using nanopore technology.</title>
        <authorList>
            <person name="Ma L."/>
            <person name="Dong C."/>
            <person name="Song C."/>
            <person name="Wang X."/>
            <person name="Zheng X."/>
            <person name="Niu Y."/>
            <person name="Chen S."/>
            <person name="Feng W."/>
        </authorList>
    </citation>
    <scope>NUCLEOTIDE SEQUENCE [LARGE SCALE GENOMIC DNA]</scope>
    <source>
        <strain evidence="6">DH-2019</strain>
    </source>
</reference>
<dbReference type="PROSITE" id="PS50071">
    <property type="entry name" value="HOMEOBOX_2"/>
    <property type="match status" value="1"/>
</dbReference>
<gene>
    <name evidence="6" type="ORF">DH2020_031380</name>
</gene>
<accession>A0ABR0VKL9</accession>
<keyword evidence="2 3" id="KW-0539">Nucleus</keyword>
<keyword evidence="2 3" id="KW-0238">DNA-binding</keyword>
<dbReference type="SUPFAM" id="SSF46689">
    <property type="entry name" value="Homeodomain-like"/>
    <property type="match status" value="1"/>
</dbReference>
<dbReference type="SMART" id="SM00389">
    <property type="entry name" value="HOX"/>
    <property type="match status" value="1"/>
</dbReference>
<dbReference type="InterPro" id="IPR042160">
    <property type="entry name" value="HD-Zip_IV"/>
</dbReference>
<dbReference type="Pfam" id="PF00046">
    <property type="entry name" value="Homeodomain"/>
    <property type="match status" value="1"/>
</dbReference>
<evidence type="ECO:0000256" key="2">
    <source>
        <dbReference type="PROSITE-ProRule" id="PRU00108"/>
    </source>
</evidence>
<dbReference type="PANTHER" id="PTHR45654">
    <property type="entry name" value="HOMEOBOX-LEUCINE ZIPPER PROTEIN MERISTEM L1"/>
    <property type="match status" value="1"/>
</dbReference>
<dbReference type="CDD" id="cd00086">
    <property type="entry name" value="homeodomain"/>
    <property type="match status" value="1"/>
</dbReference>
<feature type="region of interest" description="Disordered" evidence="4">
    <location>
        <begin position="168"/>
        <end position="204"/>
    </location>
</feature>
<dbReference type="Gene3D" id="1.10.10.60">
    <property type="entry name" value="Homeodomain-like"/>
    <property type="match status" value="1"/>
</dbReference>
<comment type="caution">
    <text evidence="6">The sequence shown here is derived from an EMBL/GenBank/DDBJ whole genome shotgun (WGS) entry which is preliminary data.</text>
</comment>
<evidence type="ECO:0000313" key="6">
    <source>
        <dbReference type="EMBL" id="KAK6134896.1"/>
    </source>
</evidence>
<name>A0ABR0VKL9_REHGL</name>
<feature type="compositionally biased region" description="Polar residues" evidence="4">
    <location>
        <begin position="16"/>
        <end position="33"/>
    </location>
</feature>
<keyword evidence="7" id="KW-1185">Reference proteome</keyword>
<evidence type="ECO:0000256" key="1">
    <source>
        <dbReference type="ARBA" id="ARBA00004123"/>
    </source>
</evidence>
<keyword evidence="2 3" id="KW-0371">Homeobox</keyword>
<evidence type="ECO:0000259" key="5">
    <source>
        <dbReference type="PROSITE" id="PS50071"/>
    </source>
</evidence>
<dbReference type="InterPro" id="IPR001356">
    <property type="entry name" value="HD"/>
</dbReference>
<evidence type="ECO:0000313" key="7">
    <source>
        <dbReference type="Proteomes" id="UP001318860"/>
    </source>
</evidence>
<protein>
    <recommendedName>
        <fullName evidence="5">Homeobox domain-containing protein</fullName>
    </recommendedName>
</protein>
<feature type="region of interest" description="Disordered" evidence="4">
    <location>
        <begin position="1"/>
        <end position="40"/>
    </location>
</feature>
<dbReference type="EMBL" id="JABTTQ020001129">
    <property type="protein sequence ID" value="KAK6134896.1"/>
    <property type="molecule type" value="Genomic_DNA"/>
</dbReference>
<feature type="DNA-binding region" description="Homeobox" evidence="2">
    <location>
        <begin position="35"/>
        <end position="102"/>
    </location>
</feature>
<evidence type="ECO:0000256" key="4">
    <source>
        <dbReference type="SAM" id="MobiDB-lite"/>
    </source>
</evidence>
<feature type="domain" description="Homeobox" evidence="5">
    <location>
        <begin position="33"/>
        <end position="101"/>
    </location>
</feature>
<feature type="compositionally biased region" description="Acidic residues" evidence="4">
    <location>
        <begin position="192"/>
        <end position="204"/>
    </location>
</feature>
<dbReference type="PANTHER" id="PTHR45654:SF77">
    <property type="entry name" value="HOMEOBOX-LEUCINE ZIPPER PROTEIN MERISTEM L1"/>
    <property type="match status" value="1"/>
</dbReference>
<evidence type="ECO:0000256" key="3">
    <source>
        <dbReference type="RuleBase" id="RU000682"/>
    </source>
</evidence>
<proteinExistence type="predicted"/>